<gene>
    <name evidence="3" type="ORF">FXN61_07955</name>
</gene>
<evidence type="ECO:0000256" key="1">
    <source>
        <dbReference type="ARBA" id="ARBA00006068"/>
    </source>
</evidence>
<sequence>MTTPEPAHGMRNTRLAVASAFALCLTVSGLCSVVTPEWREMQQLPQVFASLDAAQRPPKWTEGMTFLLASNDPAPYSDRSEVIMLVRLSSDRTAATVVSIPPDSWVAVPGHGMAKMSSVSAFGGPTLMVHTVETLTGVRVDQFAMTDLAGFRALTQVVGGIDRVDPSVADPVERQQEALRTLISKVVSSGVLSSPSQAHDFADTVSRYVQVDDILTRDALRSLAFGLRKLDPSAVTFVTAPISDGVRAGQLWEALRQNQIKHYLESTPQ</sequence>
<dbReference type="InterPro" id="IPR004474">
    <property type="entry name" value="LytR_CpsA_psr"/>
</dbReference>
<keyword evidence="4" id="KW-1185">Reference proteome</keyword>
<feature type="domain" description="Cell envelope-related transcriptional attenuator" evidence="2">
    <location>
        <begin position="79"/>
        <end position="162"/>
    </location>
</feature>
<dbReference type="Pfam" id="PF03816">
    <property type="entry name" value="LytR_cpsA_psr"/>
    <property type="match status" value="1"/>
</dbReference>
<dbReference type="Proteomes" id="UP001515943">
    <property type="component" value="Unassembled WGS sequence"/>
</dbReference>
<dbReference type="PANTHER" id="PTHR33392:SF6">
    <property type="entry name" value="POLYISOPRENYL-TEICHOIC ACID--PEPTIDOGLYCAN TEICHOIC ACID TRANSFERASE TAGU"/>
    <property type="match status" value="1"/>
</dbReference>
<accession>A0ABX1FCX9</accession>
<dbReference type="PANTHER" id="PTHR33392">
    <property type="entry name" value="POLYISOPRENYL-TEICHOIC ACID--PEPTIDOGLYCAN TEICHOIC ACID TRANSFERASE TAGU"/>
    <property type="match status" value="1"/>
</dbReference>
<reference evidence="3 4" key="1">
    <citation type="submission" date="2019-08" db="EMBL/GenBank/DDBJ databases">
        <title>Lentzea from Indian Himalayas.</title>
        <authorList>
            <person name="Mandal S."/>
            <person name="Mallick Gupta A."/>
            <person name="Maiti P.K."/>
            <person name="Sarkar J."/>
            <person name="Mandal S."/>
        </authorList>
    </citation>
    <scope>NUCLEOTIDE SEQUENCE [LARGE SCALE GENOMIC DNA]</scope>
    <source>
        <strain evidence="3 4">PSKA42</strain>
    </source>
</reference>
<dbReference type="EMBL" id="VSRL01000019">
    <property type="protein sequence ID" value="NKE56770.1"/>
    <property type="molecule type" value="Genomic_DNA"/>
</dbReference>
<evidence type="ECO:0000259" key="2">
    <source>
        <dbReference type="Pfam" id="PF03816"/>
    </source>
</evidence>
<dbReference type="InterPro" id="IPR050922">
    <property type="entry name" value="LytR/CpsA/Psr_CW_biosynth"/>
</dbReference>
<dbReference type="Gene3D" id="3.40.630.190">
    <property type="entry name" value="LCP protein"/>
    <property type="match status" value="2"/>
</dbReference>
<evidence type="ECO:0000313" key="3">
    <source>
        <dbReference type="EMBL" id="NKE56770.1"/>
    </source>
</evidence>
<evidence type="ECO:0000313" key="4">
    <source>
        <dbReference type="Proteomes" id="UP001515943"/>
    </source>
</evidence>
<proteinExistence type="inferred from homology"/>
<comment type="similarity">
    <text evidence="1">Belongs to the LytR/CpsA/Psr (LCP) family.</text>
</comment>
<organism evidence="3 4">
    <name type="scientific">Lentzea indica</name>
    <dbReference type="NCBI Taxonomy" id="2604800"/>
    <lineage>
        <taxon>Bacteria</taxon>
        <taxon>Bacillati</taxon>
        <taxon>Actinomycetota</taxon>
        <taxon>Actinomycetes</taxon>
        <taxon>Pseudonocardiales</taxon>
        <taxon>Pseudonocardiaceae</taxon>
        <taxon>Lentzea</taxon>
    </lineage>
</organism>
<name>A0ABX1FCX9_9PSEU</name>
<protein>
    <recommendedName>
        <fullName evidence="2">Cell envelope-related transcriptional attenuator domain-containing protein</fullName>
    </recommendedName>
</protein>
<comment type="caution">
    <text evidence="3">The sequence shown here is derived from an EMBL/GenBank/DDBJ whole genome shotgun (WGS) entry which is preliminary data.</text>
</comment>